<dbReference type="Gene3D" id="3.40.50.1820">
    <property type="entry name" value="alpha/beta hydrolase"/>
    <property type="match status" value="1"/>
</dbReference>
<dbReference type="AlphaFoldDB" id="A0A2V5IHG8"/>
<dbReference type="SFLD" id="SFLDS00019">
    <property type="entry name" value="Glutathione_Transferase_(cytos"/>
    <property type="match status" value="1"/>
</dbReference>
<dbReference type="Gene3D" id="3.40.30.10">
    <property type="entry name" value="Glutaredoxin"/>
    <property type="match status" value="1"/>
</dbReference>
<comment type="similarity">
    <text evidence="1">Belongs to the GST superfamily.</text>
</comment>
<dbReference type="GO" id="GO:0005634">
    <property type="term" value="C:nucleus"/>
    <property type="evidence" value="ECO:0007669"/>
    <property type="project" value="TreeGrafter"/>
</dbReference>
<dbReference type="SUPFAM" id="SSF52833">
    <property type="entry name" value="Thioredoxin-like"/>
    <property type="match status" value="1"/>
</dbReference>
<dbReference type="CDD" id="cd03044">
    <property type="entry name" value="GST_N_EF1Bgamma"/>
    <property type="match status" value="1"/>
</dbReference>
<reference evidence="4 5" key="1">
    <citation type="submission" date="2018-02" db="EMBL/GenBank/DDBJ databases">
        <title>The genomes of Aspergillus section Nigri reveals drivers in fungal speciation.</title>
        <authorList>
            <consortium name="DOE Joint Genome Institute"/>
            <person name="Vesth T.C."/>
            <person name="Nybo J."/>
            <person name="Theobald S."/>
            <person name="Brandl J."/>
            <person name="Frisvad J.C."/>
            <person name="Nielsen K.F."/>
            <person name="Lyhne E.K."/>
            <person name="Kogle M.E."/>
            <person name="Kuo A."/>
            <person name="Riley R."/>
            <person name="Clum A."/>
            <person name="Nolan M."/>
            <person name="Lipzen A."/>
            <person name="Salamov A."/>
            <person name="Henrissat B."/>
            <person name="Wiebenga A."/>
            <person name="De vries R.P."/>
            <person name="Grigoriev I.V."/>
            <person name="Mortensen U.H."/>
            <person name="Andersen M.R."/>
            <person name="Baker S.E."/>
        </authorList>
    </citation>
    <scope>NUCLEOTIDE SEQUENCE [LARGE SCALE GENOMIC DNA]</scope>
    <source>
        <strain evidence="4 5">CBS 114.80</strain>
    </source>
</reference>
<dbReference type="InterPro" id="IPR036249">
    <property type="entry name" value="Thioredoxin-like_sf"/>
</dbReference>
<dbReference type="CDD" id="cd03181">
    <property type="entry name" value="GST_C_EF1Bgamma_like"/>
    <property type="match status" value="1"/>
</dbReference>
<feature type="domain" description="GST N-terminal" evidence="2">
    <location>
        <begin position="420"/>
        <end position="503"/>
    </location>
</feature>
<dbReference type="Pfam" id="PF12697">
    <property type="entry name" value="Abhydrolase_6"/>
    <property type="match status" value="1"/>
</dbReference>
<dbReference type="PANTHER" id="PTHR43986">
    <property type="entry name" value="ELONGATION FACTOR 1-GAMMA"/>
    <property type="match status" value="1"/>
</dbReference>
<name>A0A2V5IHG8_9EURO</name>
<protein>
    <recommendedName>
        <fullName evidence="6">Alpha/beta-hydrolase</fullName>
    </recommendedName>
</protein>
<dbReference type="InterPro" id="IPR029058">
    <property type="entry name" value="AB_hydrolase_fold"/>
</dbReference>
<evidence type="ECO:0008006" key="6">
    <source>
        <dbReference type="Google" id="ProtNLM"/>
    </source>
</evidence>
<proteinExistence type="inferred from homology"/>
<dbReference type="InterPro" id="IPR040079">
    <property type="entry name" value="Glutathione_S-Trfase"/>
</dbReference>
<dbReference type="Pfam" id="PF02798">
    <property type="entry name" value="GST_N"/>
    <property type="match status" value="1"/>
</dbReference>
<dbReference type="Pfam" id="PF13410">
    <property type="entry name" value="GST_C_2"/>
    <property type="match status" value="1"/>
</dbReference>
<evidence type="ECO:0000259" key="3">
    <source>
        <dbReference type="PROSITE" id="PS50405"/>
    </source>
</evidence>
<dbReference type="Proteomes" id="UP000248817">
    <property type="component" value="Unassembled WGS sequence"/>
</dbReference>
<gene>
    <name evidence="4" type="ORF">BP00DRAFT_338827</name>
</gene>
<dbReference type="InterPro" id="IPR050802">
    <property type="entry name" value="EF-GSTs"/>
</dbReference>
<dbReference type="Gene3D" id="1.20.1440.110">
    <property type="entry name" value="acylaminoacyl peptidase"/>
    <property type="match status" value="1"/>
</dbReference>
<dbReference type="SUPFAM" id="SSF53474">
    <property type="entry name" value="alpha/beta-Hydrolases"/>
    <property type="match status" value="1"/>
</dbReference>
<dbReference type="PROSITE" id="PS50404">
    <property type="entry name" value="GST_NTER"/>
    <property type="match status" value="1"/>
</dbReference>
<sequence length="642" mass="70631">MFKFYPSDFFHFEFLRVLASAPAGGAETGECLAVLPQVADGDGEAWYRAWTAQAQQARGRGDDALVAGDPVAAAGAYLRASNYFRASEFFLHARPDDPRLRAAIENSVAVFDRGVDLLDRCTVVRVQIPYERGATLPGRLYLPLPRSAGGADHLDRTQTLPLLVVTGGFDSTQEELYFFGPAAALPRGYAVLTFEGPGQGICLRRDGLRLRPDWEQVTTRVLDVVEELAKDHPIDLARVAVVGASLGGYFALRAAADPRVRACVSCDACYDLFDVTRSRMPGWFINGWLSGRLRDGFFNWVVDKLAGWSFQLRWEFGHSMWVYGVKTPAEVMRCMQQYHVRGYLHDIQCSTFVMGAAETFYFTPEQNTQPIFAALGHLPPQKKRLWIGKGVEGGGLQAKIGAWASKHPPINQPPHTTMAPIGRLYTYVPNARILKIQAAAALNNLTLDIPQPFAFGTANKTPEFIRKFPTGKVPAFESADGHTTLVESDAIAQYVAASGPAAPALLGRNVAEQAAVRQWVCFAENEVFRHMMAVVLWRVGMREYDAGVEGAGATGLAEALAVLERHLAAGEKEYLATEGELSLADLSVASALFWAFMHYVDAEMRGRFPRVVRWYLRVVAAEKVKEVFGEPSLVAVRRAAPV</sequence>
<evidence type="ECO:0000313" key="5">
    <source>
        <dbReference type="Proteomes" id="UP000248817"/>
    </source>
</evidence>
<dbReference type="InterPro" id="IPR004045">
    <property type="entry name" value="Glutathione_S-Trfase_N"/>
</dbReference>
<dbReference type="PANTHER" id="PTHR43986:SF10">
    <property type="entry name" value="ELONGATION FACTOR EEF-1B GAMMA SUBUNIT, PUTATIVE (AFU_ORTHOLOGUE AFUA_1G17120)-RELATED"/>
    <property type="match status" value="1"/>
</dbReference>
<dbReference type="InterPro" id="IPR000073">
    <property type="entry name" value="AB_hydrolase_1"/>
</dbReference>
<dbReference type="InterPro" id="IPR036282">
    <property type="entry name" value="Glutathione-S-Trfase_C_sf"/>
</dbReference>
<accession>A0A2V5IHG8</accession>
<evidence type="ECO:0000259" key="2">
    <source>
        <dbReference type="PROSITE" id="PS50404"/>
    </source>
</evidence>
<dbReference type="SUPFAM" id="SSF47616">
    <property type="entry name" value="GST C-terminal domain-like"/>
    <property type="match status" value="1"/>
</dbReference>
<organism evidence="4 5">
    <name type="scientific">Aspergillus indologenus CBS 114.80</name>
    <dbReference type="NCBI Taxonomy" id="1450541"/>
    <lineage>
        <taxon>Eukaryota</taxon>
        <taxon>Fungi</taxon>
        <taxon>Dikarya</taxon>
        <taxon>Ascomycota</taxon>
        <taxon>Pezizomycotina</taxon>
        <taxon>Eurotiomycetes</taxon>
        <taxon>Eurotiomycetidae</taxon>
        <taxon>Eurotiales</taxon>
        <taxon>Aspergillaceae</taxon>
        <taxon>Aspergillus</taxon>
        <taxon>Aspergillus subgen. Circumdati</taxon>
    </lineage>
</organism>
<dbReference type="GO" id="GO:0006414">
    <property type="term" value="P:translational elongation"/>
    <property type="evidence" value="ECO:0007669"/>
    <property type="project" value="TreeGrafter"/>
</dbReference>
<evidence type="ECO:0000256" key="1">
    <source>
        <dbReference type="ARBA" id="ARBA00007409"/>
    </source>
</evidence>
<dbReference type="InterPro" id="IPR010987">
    <property type="entry name" value="Glutathione-S-Trfase_C-like"/>
</dbReference>
<feature type="domain" description="GST C-terminal" evidence="3">
    <location>
        <begin position="509"/>
        <end position="642"/>
    </location>
</feature>
<keyword evidence="5" id="KW-1185">Reference proteome</keyword>
<dbReference type="GO" id="GO:0005737">
    <property type="term" value="C:cytoplasm"/>
    <property type="evidence" value="ECO:0007669"/>
    <property type="project" value="TreeGrafter"/>
</dbReference>
<dbReference type="SFLD" id="SFLDG00358">
    <property type="entry name" value="Main_(cytGST)"/>
    <property type="match status" value="1"/>
</dbReference>
<dbReference type="Gene3D" id="1.20.1050.10">
    <property type="match status" value="1"/>
</dbReference>
<dbReference type="EMBL" id="KZ825483">
    <property type="protein sequence ID" value="PYI33513.1"/>
    <property type="molecule type" value="Genomic_DNA"/>
</dbReference>
<evidence type="ECO:0000313" key="4">
    <source>
        <dbReference type="EMBL" id="PYI33513.1"/>
    </source>
</evidence>
<dbReference type="PROSITE" id="PS50405">
    <property type="entry name" value="GST_CTER"/>
    <property type="match status" value="1"/>
</dbReference>